<organism evidence="1 2">
    <name type="scientific">Amniculicola lignicola CBS 123094</name>
    <dbReference type="NCBI Taxonomy" id="1392246"/>
    <lineage>
        <taxon>Eukaryota</taxon>
        <taxon>Fungi</taxon>
        <taxon>Dikarya</taxon>
        <taxon>Ascomycota</taxon>
        <taxon>Pezizomycotina</taxon>
        <taxon>Dothideomycetes</taxon>
        <taxon>Pleosporomycetidae</taxon>
        <taxon>Pleosporales</taxon>
        <taxon>Amniculicolaceae</taxon>
        <taxon>Amniculicola</taxon>
    </lineage>
</organism>
<accession>A0A6A5X349</accession>
<evidence type="ECO:0000313" key="2">
    <source>
        <dbReference type="Proteomes" id="UP000799779"/>
    </source>
</evidence>
<gene>
    <name evidence="1" type="ORF">P154DRAFT_528985</name>
</gene>
<dbReference type="EMBL" id="ML977557">
    <property type="protein sequence ID" value="KAF2007339.1"/>
    <property type="molecule type" value="Genomic_DNA"/>
</dbReference>
<evidence type="ECO:0000313" key="1">
    <source>
        <dbReference type="EMBL" id="KAF2007339.1"/>
    </source>
</evidence>
<dbReference type="Proteomes" id="UP000799779">
    <property type="component" value="Unassembled WGS sequence"/>
</dbReference>
<keyword evidence="2" id="KW-1185">Reference proteome</keyword>
<sequence>MAREWRYSSELVSTIEVREWKHDDVGIDAFRVARYDTTPACLGCYPSACLDSGLANCTNDFWTVRGNLVRCILDLPPNRSEEGIIAATEIRATAASNKAASLEESLQWCELPPDSNPGQPGSLQRSPGIVAVRSQFWLHAILEVVLAPCDRSLRTSHLPLICGHVGPRFLFLCAIQTELGGVCPGAGGLCASSDLNVWSGIMKSY</sequence>
<reference evidence="1" key="1">
    <citation type="journal article" date="2020" name="Stud. Mycol.">
        <title>101 Dothideomycetes genomes: a test case for predicting lifestyles and emergence of pathogens.</title>
        <authorList>
            <person name="Haridas S."/>
            <person name="Albert R."/>
            <person name="Binder M."/>
            <person name="Bloem J."/>
            <person name="Labutti K."/>
            <person name="Salamov A."/>
            <person name="Andreopoulos B."/>
            <person name="Baker S."/>
            <person name="Barry K."/>
            <person name="Bills G."/>
            <person name="Bluhm B."/>
            <person name="Cannon C."/>
            <person name="Castanera R."/>
            <person name="Culley D."/>
            <person name="Daum C."/>
            <person name="Ezra D."/>
            <person name="Gonzalez J."/>
            <person name="Henrissat B."/>
            <person name="Kuo A."/>
            <person name="Liang C."/>
            <person name="Lipzen A."/>
            <person name="Lutzoni F."/>
            <person name="Magnuson J."/>
            <person name="Mondo S."/>
            <person name="Nolan M."/>
            <person name="Ohm R."/>
            <person name="Pangilinan J."/>
            <person name="Park H.-J."/>
            <person name="Ramirez L."/>
            <person name="Alfaro M."/>
            <person name="Sun H."/>
            <person name="Tritt A."/>
            <person name="Yoshinaga Y."/>
            <person name="Zwiers L.-H."/>
            <person name="Turgeon B."/>
            <person name="Goodwin S."/>
            <person name="Spatafora J."/>
            <person name="Crous P."/>
            <person name="Grigoriev I."/>
        </authorList>
    </citation>
    <scope>NUCLEOTIDE SEQUENCE</scope>
    <source>
        <strain evidence="1">CBS 123094</strain>
    </source>
</reference>
<name>A0A6A5X349_9PLEO</name>
<dbReference type="AlphaFoldDB" id="A0A6A5X349"/>
<protein>
    <submittedName>
        <fullName evidence="1">Uncharacterized protein</fullName>
    </submittedName>
</protein>
<proteinExistence type="predicted"/>